<organism evidence="1 2">
    <name type="scientific">Colocasia esculenta</name>
    <name type="common">Wild taro</name>
    <name type="synonym">Arum esculentum</name>
    <dbReference type="NCBI Taxonomy" id="4460"/>
    <lineage>
        <taxon>Eukaryota</taxon>
        <taxon>Viridiplantae</taxon>
        <taxon>Streptophyta</taxon>
        <taxon>Embryophyta</taxon>
        <taxon>Tracheophyta</taxon>
        <taxon>Spermatophyta</taxon>
        <taxon>Magnoliopsida</taxon>
        <taxon>Liliopsida</taxon>
        <taxon>Araceae</taxon>
        <taxon>Aroideae</taxon>
        <taxon>Colocasieae</taxon>
        <taxon>Colocasia</taxon>
    </lineage>
</organism>
<protein>
    <submittedName>
        <fullName evidence="1">Uncharacterized protein</fullName>
    </submittedName>
</protein>
<gene>
    <name evidence="1" type="ORF">Taro_051207</name>
</gene>
<dbReference type="Proteomes" id="UP000652761">
    <property type="component" value="Unassembled WGS sequence"/>
</dbReference>
<comment type="caution">
    <text evidence="1">The sequence shown here is derived from an EMBL/GenBank/DDBJ whole genome shotgun (WGS) entry which is preliminary data.</text>
</comment>
<evidence type="ECO:0000313" key="1">
    <source>
        <dbReference type="EMBL" id="MQM18219.1"/>
    </source>
</evidence>
<dbReference type="EMBL" id="NMUH01008040">
    <property type="protein sequence ID" value="MQM18219.1"/>
    <property type="molecule type" value="Genomic_DNA"/>
</dbReference>
<reference evidence="1" key="1">
    <citation type="submission" date="2017-07" db="EMBL/GenBank/DDBJ databases">
        <title>Taro Niue Genome Assembly and Annotation.</title>
        <authorList>
            <person name="Atibalentja N."/>
            <person name="Keating K."/>
            <person name="Fields C.J."/>
        </authorList>
    </citation>
    <scope>NUCLEOTIDE SEQUENCE</scope>
    <source>
        <strain evidence="1">Niue_2</strain>
        <tissue evidence="1">Leaf</tissue>
    </source>
</reference>
<name>A0A843XFF6_COLES</name>
<evidence type="ECO:0000313" key="2">
    <source>
        <dbReference type="Proteomes" id="UP000652761"/>
    </source>
</evidence>
<accession>A0A843XFF6</accession>
<dbReference type="AlphaFoldDB" id="A0A843XFF6"/>
<keyword evidence="2" id="KW-1185">Reference proteome</keyword>
<sequence length="73" mass="8340">MSKPQLSFPCHNITPKHLGCLNTPHPTLQTSFRTCWGCVEGLLLAGELWIDHKKLIFFPLFVCFSLCKSFSWS</sequence>
<proteinExistence type="predicted"/>